<organism evidence="1">
    <name type="scientific">uncultured Solirubrobacteraceae bacterium</name>
    <dbReference type="NCBI Taxonomy" id="1162706"/>
    <lineage>
        <taxon>Bacteria</taxon>
        <taxon>Bacillati</taxon>
        <taxon>Actinomycetota</taxon>
        <taxon>Thermoleophilia</taxon>
        <taxon>Solirubrobacterales</taxon>
        <taxon>Solirubrobacteraceae</taxon>
        <taxon>environmental samples</taxon>
    </lineage>
</organism>
<gene>
    <name evidence="1" type="ORF">AVDCRST_MAG38-887</name>
</gene>
<protein>
    <submittedName>
        <fullName evidence="1">Uncharacterized protein</fullName>
    </submittedName>
</protein>
<evidence type="ECO:0000313" key="1">
    <source>
        <dbReference type="EMBL" id="CAA9467847.1"/>
    </source>
</evidence>
<dbReference type="AlphaFoldDB" id="A0A6J4RAX9"/>
<name>A0A6J4RAX9_9ACTN</name>
<reference evidence="1" key="1">
    <citation type="submission" date="2020-02" db="EMBL/GenBank/DDBJ databases">
        <authorList>
            <person name="Meier V. D."/>
        </authorList>
    </citation>
    <scope>NUCLEOTIDE SEQUENCE</scope>
    <source>
        <strain evidence="1">AVDCRST_MAG38</strain>
    </source>
</reference>
<sequence>MADLNRRTAVGFQGGQVLALRVPEDQLSGLRDALNNGGVRWYEVAAADGAVLVDLNQVVYLRVESDENRVGF</sequence>
<accession>A0A6J4RAX9</accession>
<dbReference type="EMBL" id="CADCVJ010000062">
    <property type="protein sequence ID" value="CAA9467847.1"/>
    <property type="molecule type" value="Genomic_DNA"/>
</dbReference>
<proteinExistence type="predicted"/>